<sequence length="104" mass="12120">MNGAVEAANKNIKKIIEKMTMNYKDWHEMLPFALLAYRTSIRSSTGATPYFLVYGMEAFLPIEVTIPSMRVLAKYKLKEAEWAKQRYEQLNLIDEKRLTTLCHC</sequence>
<evidence type="ECO:0000313" key="1">
    <source>
        <dbReference type="EMBL" id="PKI57824.1"/>
    </source>
</evidence>
<gene>
    <name evidence="1" type="ORF">CRG98_021770</name>
</gene>
<dbReference type="PANTHER" id="PTHR48475">
    <property type="entry name" value="RIBONUCLEASE H"/>
    <property type="match status" value="1"/>
</dbReference>
<dbReference type="AlphaFoldDB" id="A0A2I0JNG2"/>
<keyword evidence="2" id="KW-1185">Reference proteome</keyword>
<dbReference type="PANTHER" id="PTHR48475:SF1">
    <property type="entry name" value="RNASE H TYPE-1 DOMAIN-CONTAINING PROTEIN"/>
    <property type="match status" value="1"/>
</dbReference>
<dbReference type="Proteomes" id="UP000233551">
    <property type="component" value="Unassembled WGS sequence"/>
</dbReference>
<dbReference type="EMBL" id="PGOL01001488">
    <property type="protein sequence ID" value="PKI57824.1"/>
    <property type="molecule type" value="Genomic_DNA"/>
</dbReference>
<dbReference type="Gene3D" id="3.30.420.10">
    <property type="entry name" value="Ribonuclease H-like superfamily/Ribonuclease H"/>
    <property type="match status" value="1"/>
</dbReference>
<comment type="caution">
    <text evidence="1">The sequence shown here is derived from an EMBL/GenBank/DDBJ whole genome shotgun (WGS) entry which is preliminary data.</text>
</comment>
<reference evidence="1 2" key="1">
    <citation type="submission" date="2017-11" db="EMBL/GenBank/DDBJ databases">
        <title>De-novo sequencing of pomegranate (Punica granatum L.) genome.</title>
        <authorList>
            <person name="Akparov Z."/>
            <person name="Amiraslanov A."/>
            <person name="Hajiyeva S."/>
            <person name="Abbasov M."/>
            <person name="Kaur K."/>
            <person name="Hamwieh A."/>
            <person name="Solovyev V."/>
            <person name="Salamov A."/>
            <person name="Braich B."/>
            <person name="Kosarev P."/>
            <person name="Mahmoud A."/>
            <person name="Hajiyev E."/>
            <person name="Babayeva S."/>
            <person name="Izzatullayeva V."/>
            <person name="Mammadov A."/>
            <person name="Mammadov A."/>
            <person name="Sharifova S."/>
            <person name="Ojaghi J."/>
            <person name="Eynullazada K."/>
            <person name="Bayramov B."/>
            <person name="Abdulazimova A."/>
            <person name="Shahmuradov I."/>
        </authorList>
    </citation>
    <scope>NUCLEOTIDE SEQUENCE [LARGE SCALE GENOMIC DNA]</scope>
    <source>
        <strain evidence="2">cv. AG2017</strain>
        <tissue evidence="1">Leaf</tissue>
    </source>
</reference>
<evidence type="ECO:0008006" key="3">
    <source>
        <dbReference type="Google" id="ProtNLM"/>
    </source>
</evidence>
<dbReference type="GO" id="GO:0003676">
    <property type="term" value="F:nucleic acid binding"/>
    <property type="evidence" value="ECO:0007669"/>
    <property type="project" value="InterPro"/>
</dbReference>
<evidence type="ECO:0000313" key="2">
    <source>
        <dbReference type="Proteomes" id="UP000233551"/>
    </source>
</evidence>
<accession>A0A2I0JNG2</accession>
<proteinExistence type="predicted"/>
<organism evidence="1 2">
    <name type="scientific">Punica granatum</name>
    <name type="common">Pomegranate</name>
    <dbReference type="NCBI Taxonomy" id="22663"/>
    <lineage>
        <taxon>Eukaryota</taxon>
        <taxon>Viridiplantae</taxon>
        <taxon>Streptophyta</taxon>
        <taxon>Embryophyta</taxon>
        <taxon>Tracheophyta</taxon>
        <taxon>Spermatophyta</taxon>
        <taxon>Magnoliopsida</taxon>
        <taxon>eudicotyledons</taxon>
        <taxon>Gunneridae</taxon>
        <taxon>Pentapetalae</taxon>
        <taxon>rosids</taxon>
        <taxon>malvids</taxon>
        <taxon>Myrtales</taxon>
        <taxon>Lythraceae</taxon>
        <taxon>Punica</taxon>
    </lineage>
</organism>
<dbReference type="InterPro" id="IPR036397">
    <property type="entry name" value="RNaseH_sf"/>
</dbReference>
<dbReference type="InterPro" id="IPR012337">
    <property type="entry name" value="RNaseH-like_sf"/>
</dbReference>
<name>A0A2I0JNG2_PUNGR</name>
<dbReference type="SUPFAM" id="SSF53098">
    <property type="entry name" value="Ribonuclease H-like"/>
    <property type="match status" value="1"/>
</dbReference>
<protein>
    <recommendedName>
        <fullName evidence="3">Integrase catalytic domain-containing protein</fullName>
    </recommendedName>
</protein>